<evidence type="ECO:0000313" key="2">
    <source>
        <dbReference type="WBParaSite" id="nRc.2.0.1.t06216-RA"/>
    </source>
</evidence>
<protein>
    <submittedName>
        <fullName evidence="2">Uncharacterized protein</fullName>
    </submittedName>
</protein>
<reference evidence="2" key="1">
    <citation type="submission" date="2022-11" db="UniProtKB">
        <authorList>
            <consortium name="WormBaseParasite"/>
        </authorList>
    </citation>
    <scope>IDENTIFICATION</scope>
</reference>
<dbReference type="AlphaFoldDB" id="A0A915HY57"/>
<accession>A0A915HY57</accession>
<proteinExistence type="predicted"/>
<dbReference type="Proteomes" id="UP000887565">
    <property type="component" value="Unplaced"/>
</dbReference>
<sequence length="108" mass="12320">MLLLVGAPPGRKELTPFSFEDLLQRQKFMENSLKLKLGVQKQPLPCIKSKPFALNLMKDDNRQQIANMEEMIDQVARKFTNSVDDNDHDLVLDVDAGHHMNQRAQTSS</sequence>
<organism evidence="1 2">
    <name type="scientific">Romanomermis culicivorax</name>
    <name type="common">Nematode worm</name>
    <dbReference type="NCBI Taxonomy" id="13658"/>
    <lineage>
        <taxon>Eukaryota</taxon>
        <taxon>Metazoa</taxon>
        <taxon>Ecdysozoa</taxon>
        <taxon>Nematoda</taxon>
        <taxon>Enoplea</taxon>
        <taxon>Dorylaimia</taxon>
        <taxon>Mermithida</taxon>
        <taxon>Mermithoidea</taxon>
        <taxon>Mermithidae</taxon>
        <taxon>Romanomermis</taxon>
    </lineage>
</organism>
<name>A0A915HY57_ROMCU</name>
<dbReference type="WBParaSite" id="nRc.2.0.1.t06216-RA">
    <property type="protein sequence ID" value="nRc.2.0.1.t06216-RA"/>
    <property type="gene ID" value="nRc.2.0.1.g06216"/>
</dbReference>
<evidence type="ECO:0000313" key="1">
    <source>
        <dbReference type="Proteomes" id="UP000887565"/>
    </source>
</evidence>
<keyword evidence="1" id="KW-1185">Reference proteome</keyword>